<reference evidence="1" key="1">
    <citation type="submission" date="2020-07" db="EMBL/GenBank/DDBJ databases">
        <title>Multicomponent nature underlies the extraordinary mechanical properties of spider dragline silk.</title>
        <authorList>
            <person name="Kono N."/>
            <person name="Nakamura H."/>
            <person name="Mori M."/>
            <person name="Yoshida Y."/>
            <person name="Ohtoshi R."/>
            <person name="Malay A.D."/>
            <person name="Moran D.A.P."/>
            <person name="Tomita M."/>
            <person name="Numata K."/>
            <person name="Arakawa K."/>
        </authorList>
    </citation>
    <scope>NUCLEOTIDE SEQUENCE</scope>
</reference>
<dbReference type="EMBL" id="BMAO01035072">
    <property type="protein sequence ID" value="GFR00998.1"/>
    <property type="molecule type" value="Genomic_DNA"/>
</dbReference>
<organism evidence="1 2">
    <name type="scientific">Trichonephila clavata</name>
    <name type="common">Joro spider</name>
    <name type="synonym">Nephila clavata</name>
    <dbReference type="NCBI Taxonomy" id="2740835"/>
    <lineage>
        <taxon>Eukaryota</taxon>
        <taxon>Metazoa</taxon>
        <taxon>Ecdysozoa</taxon>
        <taxon>Arthropoda</taxon>
        <taxon>Chelicerata</taxon>
        <taxon>Arachnida</taxon>
        <taxon>Araneae</taxon>
        <taxon>Araneomorphae</taxon>
        <taxon>Entelegynae</taxon>
        <taxon>Araneoidea</taxon>
        <taxon>Nephilidae</taxon>
        <taxon>Trichonephila</taxon>
    </lineage>
</organism>
<sequence>MTLRLSTRMLGNFRRLPVLSVCRPMSQFSGQDQPVVERTLEVESVLVTGAAVGIGLEFVRQLLRLPKPPQYVFAADINQRNLEAS</sequence>
<evidence type="ECO:0000313" key="1">
    <source>
        <dbReference type="EMBL" id="GFR00998.1"/>
    </source>
</evidence>
<dbReference type="SUPFAM" id="SSF51735">
    <property type="entry name" value="NAD(P)-binding Rossmann-fold domains"/>
    <property type="match status" value="1"/>
</dbReference>
<name>A0A8X6IU08_TRICU</name>
<dbReference type="InterPro" id="IPR036291">
    <property type="entry name" value="NAD(P)-bd_dom_sf"/>
</dbReference>
<evidence type="ECO:0000313" key="2">
    <source>
        <dbReference type="Proteomes" id="UP000887116"/>
    </source>
</evidence>
<dbReference type="AlphaFoldDB" id="A0A8X6IU08"/>
<gene>
    <name evidence="1" type="ORF">TNCT_542361</name>
</gene>
<dbReference type="Gene3D" id="3.40.50.720">
    <property type="entry name" value="NAD(P)-binding Rossmann-like Domain"/>
    <property type="match status" value="1"/>
</dbReference>
<dbReference type="OrthoDB" id="5296at2759"/>
<accession>A0A8X6IU08</accession>
<dbReference type="Proteomes" id="UP000887116">
    <property type="component" value="Unassembled WGS sequence"/>
</dbReference>
<proteinExistence type="predicted"/>
<keyword evidence="2" id="KW-1185">Reference proteome</keyword>
<protein>
    <submittedName>
        <fullName evidence="1">Uncharacterized protein</fullName>
    </submittedName>
</protein>
<comment type="caution">
    <text evidence="1">The sequence shown here is derived from an EMBL/GenBank/DDBJ whole genome shotgun (WGS) entry which is preliminary data.</text>
</comment>